<dbReference type="RefSeq" id="XP_061720900.1">
    <property type="nucleotide sequence ID" value="XM_061864916.1"/>
</dbReference>
<accession>A0A290U5F7</accession>
<dbReference type="Pfam" id="PF03392">
    <property type="entry name" value="OS-D"/>
    <property type="match status" value="1"/>
</dbReference>
<dbReference type="RefSeq" id="XP_061720899.1">
    <property type="nucleotide sequence ID" value="XM_061864915.1"/>
</dbReference>
<name>A0A290U5F7_CYDPO</name>
<dbReference type="Gene3D" id="1.10.2080.10">
    <property type="entry name" value="Insect odorant-binding protein A10/Ejaculatory bulb-specific protein 3"/>
    <property type="match status" value="1"/>
</dbReference>
<dbReference type="AlphaFoldDB" id="A0A290U5F7"/>
<protein>
    <submittedName>
        <fullName evidence="2">Chemosensory protein CSP15</fullName>
    </submittedName>
</protein>
<sequence length="120" mass="14221">MRVFLFCFLVCCVVSDEYYNRRYDYFDVDTLVENPRLLQKYMECFLDKGPCTPVGRVFKRVLPELVATGCAKCTPSQRRFAKRTFEAFKRDLPESHAELKRKIDPTNQNYENFERKIADA</sequence>
<dbReference type="InterPro" id="IPR036682">
    <property type="entry name" value="OS_D_A10/PebIII_sf"/>
</dbReference>
<feature type="chain" id="PRO_5012200205" evidence="1">
    <location>
        <begin position="16"/>
        <end position="120"/>
    </location>
</feature>
<dbReference type="InterPro" id="IPR005055">
    <property type="entry name" value="A10/PebIII"/>
</dbReference>
<dbReference type="GeneID" id="133527757"/>
<dbReference type="EMBL" id="KX954374">
    <property type="protein sequence ID" value="ATD12158.1"/>
    <property type="molecule type" value="mRNA"/>
</dbReference>
<dbReference type="PANTHER" id="PTHR11257:SF13">
    <property type="entry name" value="GEO07322P1"/>
    <property type="match status" value="1"/>
</dbReference>
<reference evidence="2" key="1">
    <citation type="submission" date="2016-10" db="EMBL/GenBank/DDBJ databases">
        <title>Identification and tissue distribution of olfactory genes in the codling moth Cydia pomonella.</title>
        <authorList>
            <person name="Huang X."/>
            <person name="Feng J."/>
        </authorList>
    </citation>
    <scope>NUCLEOTIDE SEQUENCE</scope>
</reference>
<dbReference type="SUPFAM" id="SSF100910">
    <property type="entry name" value="Chemosensory protein Csp2"/>
    <property type="match status" value="1"/>
</dbReference>
<keyword evidence="1" id="KW-0732">Signal</keyword>
<evidence type="ECO:0000313" key="2">
    <source>
        <dbReference type="EMBL" id="ATD12158.1"/>
    </source>
</evidence>
<proteinExistence type="evidence at transcript level"/>
<organism evidence="2">
    <name type="scientific">Cydia pomonella</name>
    <name type="common">Codling moth</name>
    <dbReference type="NCBI Taxonomy" id="82600"/>
    <lineage>
        <taxon>Eukaryota</taxon>
        <taxon>Metazoa</taxon>
        <taxon>Ecdysozoa</taxon>
        <taxon>Arthropoda</taxon>
        <taxon>Hexapoda</taxon>
        <taxon>Insecta</taxon>
        <taxon>Pterygota</taxon>
        <taxon>Neoptera</taxon>
        <taxon>Endopterygota</taxon>
        <taxon>Lepidoptera</taxon>
        <taxon>Glossata</taxon>
        <taxon>Ditrysia</taxon>
        <taxon>Tortricoidea</taxon>
        <taxon>Tortricidae</taxon>
        <taxon>Olethreutinae</taxon>
        <taxon>Grapholitini</taxon>
        <taxon>Cydia</taxon>
    </lineage>
</organism>
<evidence type="ECO:0000256" key="1">
    <source>
        <dbReference type="SAM" id="SignalP"/>
    </source>
</evidence>
<dbReference type="RefSeq" id="XP_061720896.1">
    <property type="nucleotide sequence ID" value="XM_061864912.1"/>
</dbReference>
<dbReference type="PANTHER" id="PTHR11257">
    <property type="entry name" value="CHEMOSENSORY PROTEIN-RELATED"/>
    <property type="match status" value="1"/>
</dbReference>
<feature type="signal peptide" evidence="1">
    <location>
        <begin position="1"/>
        <end position="15"/>
    </location>
</feature>
<dbReference type="RefSeq" id="XP_061720898.1">
    <property type="nucleotide sequence ID" value="XM_061864914.1"/>
</dbReference>